<dbReference type="AlphaFoldDB" id="A0A1B6KHP1"/>
<proteinExistence type="inferred from homology"/>
<gene>
    <name evidence="12" type="ORF">g.15422</name>
</gene>
<dbReference type="Pfam" id="PF00173">
    <property type="entry name" value="Cyt-b5"/>
    <property type="match status" value="1"/>
</dbReference>
<dbReference type="Gene3D" id="3.10.120.10">
    <property type="entry name" value="Cytochrome b5-like heme/steroid binding domain"/>
    <property type="match status" value="1"/>
</dbReference>
<keyword evidence="4" id="KW-0479">Metal-binding</keyword>
<evidence type="ECO:0000256" key="6">
    <source>
        <dbReference type="ARBA" id="ARBA00023212"/>
    </source>
</evidence>
<dbReference type="PANTHER" id="PTHR21281">
    <property type="entry name" value="CYTOCHROME B5 DOMAIN-CONTAINING PROTEIN 1"/>
    <property type="match status" value="1"/>
</dbReference>
<dbReference type="SUPFAM" id="SSF55856">
    <property type="entry name" value="Cytochrome b5-like heme/steroid binding domain"/>
    <property type="match status" value="1"/>
</dbReference>
<evidence type="ECO:0000256" key="2">
    <source>
        <dbReference type="ARBA" id="ARBA00022490"/>
    </source>
</evidence>
<organism evidence="12">
    <name type="scientific">Graphocephala atropunctata</name>
    <dbReference type="NCBI Taxonomy" id="36148"/>
    <lineage>
        <taxon>Eukaryota</taxon>
        <taxon>Metazoa</taxon>
        <taxon>Ecdysozoa</taxon>
        <taxon>Arthropoda</taxon>
        <taxon>Hexapoda</taxon>
        <taxon>Insecta</taxon>
        <taxon>Pterygota</taxon>
        <taxon>Neoptera</taxon>
        <taxon>Paraneoptera</taxon>
        <taxon>Hemiptera</taxon>
        <taxon>Auchenorrhyncha</taxon>
        <taxon>Membracoidea</taxon>
        <taxon>Cicadellidae</taxon>
        <taxon>Cicadellinae</taxon>
        <taxon>Cicadellini</taxon>
        <taxon>Graphocephala</taxon>
    </lineage>
</organism>
<dbReference type="SMART" id="SM01117">
    <property type="entry name" value="Cyt-b5"/>
    <property type="match status" value="1"/>
</dbReference>
<keyword evidence="6" id="KW-0206">Cytoskeleton</keyword>
<dbReference type="PROSITE" id="PS50255">
    <property type="entry name" value="CYTOCHROME_B5_2"/>
    <property type="match status" value="1"/>
</dbReference>
<dbReference type="EMBL" id="GEBQ01029011">
    <property type="protein sequence ID" value="JAT10966.1"/>
    <property type="molecule type" value="Transcribed_RNA"/>
</dbReference>
<name>A0A1B6KHP1_9HEMI</name>
<dbReference type="InterPro" id="IPR052320">
    <property type="entry name" value="Cytochrome_b5_domain"/>
</dbReference>
<evidence type="ECO:0000256" key="9">
    <source>
        <dbReference type="ARBA" id="ARBA00040649"/>
    </source>
</evidence>
<evidence type="ECO:0000256" key="10">
    <source>
        <dbReference type="ARBA" id="ARBA00046139"/>
    </source>
</evidence>
<sequence>MCEVECRLACNARKSISKFRAVQAGLRCADLPYFTPKEVVIHNTPEDCWVSFLGIVRDLTPLVEQYEGTREIKPILAYAGKDISHWFDPRTGDIVHRIHPVTGVRVPYTPHGPVPDVLLQPPTTEWRPLDHKPWWFDPFYVVGYVTRAARIVRIMNVLAKTEVTIEVCSEDTLERILQRHLVRNSNAQSYTWKYEGRKLNMRLTLGQNGIPDPIPKLRAVSLPDNHFVPCLMLYYNDDLK</sequence>
<evidence type="ECO:0000256" key="7">
    <source>
        <dbReference type="ARBA" id="ARBA00023273"/>
    </source>
</evidence>
<protein>
    <recommendedName>
        <fullName evidence="9">Cytochrome b5 domain-containing protein 1</fullName>
    </recommendedName>
</protein>
<keyword evidence="5" id="KW-0408">Iron</keyword>
<evidence type="ECO:0000313" key="12">
    <source>
        <dbReference type="EMBL" id="JAT10966.1"/>
    </source>
</evidence>
<keyword evidence="2" id="KW-0963">Cytoplasm</keyword>
<evidence type="ECO:0000256" key="4">
    <source>
        <dbReference type="ARBA" id="ARBA00022723"/>
    </source>
</evidence>
<keyword evidence="3" id="KW-0349">Heme</keyword>
<dbReference type="PANTHER" id="PTHR21281:SF0">
    <property type="entry name" value="CYTOCHROME B5 DOMAIN-CONTAINING PROTEIN 1"/>
    <property type="match status" value="1"/>
</dbReference>
<dbReference type="GO" id="GO:0046872">
    <property type="term" value="F:metal ion binding"/>
    <property type="evidence" value="ECO:0007669"/>
    <property type="project" value="UniProtKB-KW"/>
</dbReference>
<keyword evidence="7" id="KW-0966">Cell projection</keyword>
<evidence type="ECO:0000256" key="3">
    <source>
        <dbReference type="ARBA" id="ARBA00022617"/>
    </source>
</evidence>
<evidence type="ECO:0000259" key="11">
    <source>
        <dbReference type="PROSITE" id="PS50255"/>
    </source>
</evidence>
<reference evidence="12" key="1">
    <citation type="submission" date="2015-11" db="EMBL/GenBank/DDBJ databases">
        <title>De novo transcriptome assembly of four potential Pierce s Disease insect vectors from Arizona vineyards.</title>
        <authorList>
            <person name="Tassone E.E."/>
        </authorList>
    </citation>
    <scope>NUCLEOTIDE SEQUENCE</scope>
</reference>
<comment type="subcellular location">
    <subcellularLocation>
        <location evidence="1">Cytoplasm</location>
        <location evidence="1">Cytoskeleton</location>
        <location evidence="1">Cilium axoneme</location>
    </subcellularLocation>
</comment>
<evidence type="ECO:0000256" key="5">
    <source>
        <dbReference type="ARBA" id="ARBA00023004"/>
    </source>
</evidence>
<accession>A0A1B6KHP1</accession>
<evidence type="ECO:0000256" key="1">
    <source>
        <dbReference type="ARBA" id="ARBA00004430"/>
    </source>
</evidence>
<comment type="function">
    <text evidence="10">Radial spoke stalk protein that binds heme under oxidizing conditions. Required for the coordinated beating of multiple cilia maybe by functioning in a redox signaling pathway.</text>
</comment>
<dbReference type="InterPro" id="IPR036400">
    <property type="entry name" value="Cyt_B5-like_heme/steroid_sf"/>
</dbReference>
<dbReference type="InterPro" id="IPR001199">
    <property type="entry name" value="Cyt_B5-like_heme/steroid-bd"/>
</dbReference>
<evidence type="ECO:0000256" key="8">
    <source>
        <dbReference type="ARBA" id="ARBA00038168"/>
    </source>
</evidence>
<dbReference type="GO" id="GO:0005930">
    <property type="term" value="C:axoneme"/>
    <property type="evidence" value="ECO:0007669"/>
    <property type="project" value="UniProtKB-SubCell"/>
</dbReference>
<comment type="similarity">
    <text evidence="8">Belongs to the cytochrome b5 family.</text>
</comment>
<feature type="domain" description="Cytochrome b5 heme-binding" evidence="11">
    <location>
        <begin position="31"/>
        <end position="96"/>
    </location>
</feature>